<dbReference type="Proteomes" id="UP000618795">
    <property type="component" value="Unassembled WGS sequence"/>
</dbReference>
<dbReference type="SMART" id="SM00421">
    <property type="entry name" value="HTH_LUXR"/>
    <property type="match status" value="1"/>
</dbReference>
<sequence>MDEADFKALLAPLAVSWWEADSGMSVVDSGGAAFDDQRTTRRFLEALLADGGGLSGPPGYGPYRTCFEGRTFDVHWPDVGDGPGRHGSRGVAIEVDDRPDDDPYATFADLAPAAAFVRDATGRYVWANHAYAHLYGTTRDAVIGRHLAEVDEAGDITRFLALDQEVLTRDRPVRHSLTYRRVDGCPGHAAGYRFPVRWGAARCVAGIYVDVTDYTRVLDQRHQAEADLQALRDHSGLLCLRLTPDGRVSEAGTAVADVLRVRLPDLIGLPADTLLAQNPERSALHRIWDDLISGRRRSARTCAVLVDQEGWQRRVRLHLSTVCGRTRGVSGVWVVGTHLGLRHQHRPDLTAAQVRILALLAAGHSNADIAATLHLSRQTLDYHLSRLRVLLDAATRPALVARAYVLGILSSGTWPPRSSTAVNPSSPV</sequence>
<comment type="caution">
    <text evidence="3">The sequence shown here is derived from an EMBL/GenBank/DDBJ whole genome shotgun (WGS) entry which is preliminary data.</text>
</comment>
<accession>A0A918MBK5</accession>
<dbReference type="InterPro" id="IPR000014">
    <property type="entry name" value="PAS"/>
</dbReference>
<name>A0A918MBK5_9ACTN</name>
<dbReference type="PROSITE" id="PS50043">
    <property type="entry name" value="HTH_LUXR_2"/>
    <property type="match status" value="1"/>
</dbReference>
<organism evidence="3 4">
    <name type="scientific">Streptomyces filipinensis</name>
    <dbReference type="NCBI Taxonomy" id="66887"/>
    <lineage>
        <taxon>Bacteria</taxon>
        <taxon>Bacillati</taxon>
        <taxon>Actinomycetota</taxon>
        <taxon>Actinomycetes</taxon>
        <taxon>Kitasatosporales</taxon>
        <taxon>Streptomycetaceae</taxon>
        <taxon>Streptomyces</taxon>
    </lineage>
</organism>
<evidence type="ECO:0000259" key="1">
    <source>
        <dbReference type="PROSITE" id="PS50043"/>
    </source>
</evidence>
<dbReference type="GO" id="GO:0006355">
    <property type="term" value="P:regulation of DNA-templated transcription"/>
    <property type="evidence" value="ECO:0007669"/>
    <property type="project" value="InterPro"/>
</dbReference>
<keyword evidence="4" id="KW-1185">Reference proteome</keyword>
<dbReference type="GO" id="GO:0003677">
    <property type="term" value="F:DNA binding"/>
    <property type="evidence" value="ECO:0007669"/>
    <property type="project" value="InterPro"/>
</dbReference>
<dbReference type="SUPFAM" id="SSF46894">
    <property type="entry name" value="C-terminal effector domain of the bipartite response regulators"/>
    <property type="match status" value="1"/>
</dbReference>
<dbReference type="Gene3D" id="1.10.10.10">
    <property type="entry name" value="Winged helix-like DNA-binding domain superfamily/Winged helix DNA-binding domain"/>
    <property type="match status" value="1"/>
</dbReference>
<dbReference type="InterPro" id="IPR016032">
    <property type="entry name" value="Sig_transdc_resp-reg_C-effctor"/>
</dbReference>
<dbReference type="PRINTS" id="PR00038">
    <property type="entry name" value="HTHLUXR"/>
</dbReference>
<dbReference type="SMART" id="SM00091">
    <property type="entry name" value="PAS"/>
    <property type="match status" value="2"/>
</dbReference>
<dbReference type="AlphaFoldDB" id="A0A918MBK5"/>
<dbReference type="RefSeq" id="WP_191873947.1">
    <property type="nucleotide sequence ID" value="NZ_BMTD01000005.1"/>
</dbReference>
<dbReference type="Pfam" id="PF08448">
    <property type="entry name" value="PAS_4"/>
    <property type="match status" value="1"/>
</dbReference>
<dbReference type="InterPro" id="IPR035965">
    <property type="entry name" value="PAS-like_dom_sf"/>
</dbReference>
<gene>
    <name evidence="3" type="ORF">GCM10010260_29490</name>
</gene>
<feature type="domain" description="PAS" evidence="2">
    <location>
        <begin position="100"/>
        <end position="170"/>
    </location>
</feature>
<dbReference type="EMBL" id="BMTD01000005">
    <property type="protein sequence ID" value="GGU92832.1"/>
    <property type="molecule type" value="Genomic_DNA"/>
</dbReference>
<evidence type="ECO:0000313" key="3">
    <source>
        <dbReference type="EMBL" id="GGU92832.1"/>
    </source>
</evidence>
<feature type="domain" description="HTH luxR-type" evidence="1">
    <location>
        <begin position="342"/>
        <end position="407"/>
    </location>
</feature>
<proteinExistence type="predicted"/>
<evidence type="ECO:0000259" key="2">
    <source>
        <dbReference type="PROSITE" id="PS50112"/>
    </source>
</evidence>
<evidence type="ECO:0000313" key="4">
    <source>
        <dbReference type="Proteomes" id="UP000618795"/>
    </source>
</evidence>
<dbReference type="PROSITE" id="PS50112">
    <property type="entry name" value="PAS"/>
    <property type="match status" value="1"/>
</dbReference>
<protein>
    <submittedName>
        <fullName evidence="3">Uncharacterized protein</fullName>
    </submittedName>
</protein>
<dbReference type="InterPro" id="IPR000792">
    <property type="entry name" value="Tscrpt_reg_LuxR_C"/>
</dbReference>
<dbReference type="NCBIfam" id="TIGR00229">
    <property type="entry name" value="sensory_box"/>
    <property type="match status" value="1"/>
</dbReference>
<dbReference type="InterPro" id="IPR036388">
    <property type="entry name" value="WH-like_DNA-bd_sf"/>
</dbReference>
<dbReference type="Gene3D" id="3.30.450.20">
    <property type="entry name" value="PAS domain"/>
    <property type="match status" value="1"/>
</dbReference>
<dbReference type="CDD" id="cd00130">
    <property type="entry name" value="PAS"/>
    <property type="match status" value="1"/>
</dbReference>
<reference evidence="3" key="1">
    <citation type="journal article" date="2014" name="Int. J. Syst. Evol. Microbiol.">
        <title>Complete genome sequence of Corynebacterium casei LMG S-19264T (=DSM 44701T), isolated from a smear-ripened cheese.</title>
        <authorList>
            <consortium name="US DOE Joint Genome Institute (JGI-PGF)"/>
            <person name="Walter F."/>
            <person name="Albersmeier A."/>
            <person name="Kalinowski J."/>
            <person name="Ruckert C."/>
        </authorList>
    </citation>
    <scope>NUCLEOTIDE SEQUENCE</scope>
    <source>
        <strain evidence="3">JCM 4369</strain>
    </source>
</reference>
<dbReference type="SUPFAM" id="SSF55785">
    <property type="entry name" value="PYP-like sensor domain (PAS domain)"/>
    <property type="match status" value="2"/>
</dbReference>
<reference evidence="3" key="2">
    <citation type="submission" date="2020-09" db="EMBL/GenBank/DDBJ databases">
        <authorList>
            <person name="Sun Q."/>
            <person name="Ohkuma M."/>
        </authorList>
    </citation>
    <scope>NUCLEOTIDE SEQUENCE</scope>
    <source>
        <strain evidence="3">JCM 4369</strain>
    </source>
</reference>
<dbReference type="InterPro" id="IPR013656">
    <property type="entry name" value="PAS_4"/>
</dbReference>
<dbReference type="Pfam" id="PF00196">
    <property type="entry name" value="GerE"/>
    <property type="match status" value="1"/>
</dbReference>